<keyword evidence="3" id="KW-1185">Reference proteome</keyword>
<feature type="region of interest" description="Disordered" evidence="1">
    <location>
        <begin position="1"/>
        <end position="42"/>
    </location>
</feature>
<dbReference type="AlphaFoldDB" id="A0A5M4FHP4"/>
<name>A0A5M4FHP4_9ACTN</name>
<feature type="region of interest" description="Disordered" evidence="1">
    <location>
        <begin position="119"/>
        <end position="163"/>
    </location>
</feature>
<dbReference type="Pfam" id="PF14019">
    <property type="entry name" value="DUF4235"/>
    <property type="match status" value="1"/>
</dbReference>
<organism evidence="2 3">
    <name type="scientific">Aeromicrobium ginsengisoli</name>
    <dbReference type="NCBI Taxonomy" id="363867"/>
    <lineage>
        <taxon>Bacteria</taxon>
        <taxon>Bacillati</taxon>
        <taxon>Actinomycetota</taxon>
        <taxon>Actinomycetes</taxon>
        <taxon>Propionibacteriales</taxon>
        <taxon>Nocardioidaceae</taxon>
        <taxon>Aeromicrobium</taxon>
    </lineage>
</organism>
<protein>
    <submittedName>
        <fullName evidence="2">DUF4235 domain-containing protein</fullName>
    </submittedName>
</protein>
<dbReference type="Proteomes" id="UP000380867">
    <property type="component" value="Unassembled WGS sequence"/>
</dbReference>
<reference evidence="2" key="1">
    <citation type="submission" date="2019-09" db="EMBL/GenBank/DDBJ databases">
        <authorList>
            <person name="Li J."/>
        </authorList>
    </citation>
    <scope>NUCLEOTIDE SEQUENCE [LARGE SCALE GENOMIC DNA]</scope>
    <source>
        <strain evidence="2">JCM 14732</strain>
    </source>
</reference>
<feature type="compositionally biased region" description="Basic residues" evidence="1">
    <location>
        <begin position="152"/>
        <end position="163"/>
    </location>
</feature>
<evidence type="ECO:0000313" key="2">
    <source>
        <dbReference type="EMBL" id="KAA1399620.1"/>
    </source>
</evidence>
<dbReference type="InterPro" id="IPR025329">
    <property type="entry name" value="DUF4235"/>
</dbReference>
<proteinExistence type="predicted"/>
<gene>
    <name evidence="2" type="ORF">ESP70_002320</name>
</gene>
<accession>A0A5M4FHP4</accession>
<sequence>MRRPHRRTTRTETRPVAKKKAKHSEQLLAEAATTPKTKAPGKSTWRLMDRGSSIVAGLLAQRASVLAWRAVTGKKPPSSGRHPDVTTGEAVAWAVVGGAIIELVKVGVRRGTANYWVRSTGQLPPGMKPLENSVPDNAKEPVLADPAPERSTKKKVSRRSRGR</sequence>
<dbReference type="EMBL" id="SDPQ02000001">
    <property type="protein sequence ID" value="KAA1399620.1"/>
    <property type="molecule type" value="Genomic_DNA"/>
</dbReference>
<evidence type="ECO:0000256" key="1">
    <source>
        <dbReference type="SAM" id="MobiDB-lite"/>
    </source>
</evidence>
<feature type="compositionally biased region" description="Low complexity" evidence="1">
    <location>
        <begin position="31"/>
        <end position="40"/>
    </location>
</feature>
<evidence type="ECO:0000313" key="3">
    <source>
        <dbReference type="Proteomes" id="UP000380867"/>
    </source>
</evidence>
<dbReference type="OrthoDB" id="6293727at2"/>
<comment type="caution">
    <text evidence="2">The sequence shown here is derived from an EMBL/GenBank/DDBJ whole genome shotgun (WGS) entry which is preliminary data.</text>
</comment>